<protein>
    <recommendedName>
        <fullName evidence="6">Sulfite oxidase</fullName>
    </recommendedName>
</protein>
<dbReference type="GO" id="GO:0030151">
    <property type="term" value="F:molybdenum ion binding"/>
    <property type="evidence" value="ECO:0007669"/>
    <property type="project" value="InterPro"/>
</dbReference>
<dbReference type="SUPFAM" id="SSF81296">
    <property type="entry name" value="E set domains"/>
    <property type="match status" value="1"/>
</dbReference>
<feature type="region of interest" description="Disordered" evidence="1">
    <location>
        <begin position="54"/>
        <end position="79"/>
    </location>
</feature>
<dbReference type="GO" id="GO:0020037">
    <property type="term" value="F:heme binding"/>
    <property type="evidence" value="ECO:0007669"/>
    <property type="project" value="TreeGrafter"/>
</dbReference>
<dbReference type="SUPFAM" id="SSF56524">
    <property type="entry name" value="Oxidoreductase molybdopterin-binding domain"/>
    <property type="match status" value="1"/>
</dbReference>
<evidence type="ECO:0008006" key="6">
    <source>
        <dbReference type="Google" id="ProtNLM"/>
    </source>
</evidence>
<feature type="compositionally biased region" description="Polar residues" evidence="1">
    <location>
        <begin position="61"/>
        <end position="77"/>
    </location>
</feature>
<dbReference type="GO" id="GO:0005739">
    <property type="term" value="C:mitochondrion"/>
    <property type="evidence" value="ECO:0007669"/>
    <property type="project" value="TreeGrafter"/>
</dbReference>
<dbReference type="Pfam" id="PF00174">
    <property type="entry name" value="Oxidored_molyb"/>
    <property type="match status" value="1"/>
</dbReference>
<comment type="caution">
    <text evidence="4">The sequence shown here is derived from an EMBL/GenBank/DDBJ whole genome shotgun (WGS) entry which is preliminary data.</text>
</comment>
<dbReference type="Pfam" id="PF03404">
    <property type="entry name" value="Mo-co_dimer"/>
    <property type="match status" value="1"/>
</dbReference>
<feature type="domain" description="Moybdenum cofactor oxidoreductase dimerisation" evidence="3">
    <location>
        <begin position="318"/>
        <end position="440"/>
    </location>
</feature>
<keyword evidence="5" id="KW-1185">Reference proteome</keyword>
<dbReference type="InterPro" id="IPR036374">
    <property type="entry name" value="OxRdtase_Mopterin-bd_sf"/>
</dbReference>
<dbReference type="InterPro" id="IPR014756">
    <property type="entry name" value="Ig_E-set"/>
</dbReference>
<dbReference type="InterPro" id="IPR000572">
    <property type="entry name" value="OxRdtase_Mopterin-bd_dom"/>
</dbReference>
<proteinExistence type="predicted"/>
<dbReference type="AlphaFoldDB" id="A0A1J8Q7V9"/>
<dbReference type="GO" id="GO:0043546">
    <property type="term" value="F:molybdopterin cofactor binding"/>
    <property type="evidence" value="ECO:0007669"/>
    <property type="project" value="TreeGrafter"/>
</dbReference>
<evidence type="ECO:0000256" key="1">
    <source>
        <dbReference type="SAM" id="MobiDB-lite"/>
    </source>
</evidence>
<dbReference type="InterPro" id="IPR005066">
    <property type="entry name" value="MoCF_OxRdtse_dimer"/>
</dbReference>
<organism evidence="4 5">
    <name type="scientific">Rhizopogon vesiculosus</name>
    <dbReference type="NCBI Taxonomy" id="180088"/>
    <lineage>
        <taxon>Eukaryota</taxon>
        <taxon>Fungi</taxon>
        <taxon>Dikarya</taxon>
        <taxon>Basidiomycota</taxon>
        <taxon>Agaricomycotina</taxon>
        <taxon>Agaricomycetes</taxon>
        <taxon>Agaricomycetidae</taxon>
        <taxon>Boletales</taxon>
        <taxon>Suillineae</taxon>
        <taxon>Rhizopogonaceae</taxon>
        <taxon>Rhizopogon</taxon>
    </lineage>
</organism>
<reference evidence="4 5" key="1">
    <citation type="submission" date="2016-03" db="EMBL/GenBank/DDBJ databases">
        <title>Comparative genomics of the ectomycorrhizal sister species Rhizopogon vinicolor and Rhizopogon vesiculosus (Basidiomycota: Boletales) reveals a divergence of the mating type B locus.</title>
        <authorList>
            <person name="Mujic A.B."/>
            <person name="Kuo A."/>
            <person name="Tritt A."/>
            <person name="Lipzen A."/>
            <person name="Chen C."/>
            <person name="Johnson J."/>
            <person name="Sharma A."/>
            <person name="Barry K."/>
            <person name="Grigoriev I.V."/>
            <person name="Spatafora J.W."/>
        </authorList>
    </citation>
    <scope>NUCLEOTIDE SEQUENCE [LARGE SCALE GENOMIC DNA]</scope>
    <source>
        <strain evidence="4 5">AM-OR11-056</strain>
    </source>
</reference>
<dbReference type="Gene3D" id="3.90.420.10">
    <property type="entry name" value="Oxidoreductase, molybdopterin-binding domain"/>
    <property type="match status" value="1"/>
</dbReference>
<dbReference type="Gene3D" id="2.60.40.650">
    <property type="match status" value="1"/>
</dbReference>
<evidence type="ECO:0000313" key="5">
    <source>
        <dbReference type="Proteomes" id="UP000183567"/>
    </source>
</evidence>
<dbReference type="GO" id="GO:0006790">
    <property type="term" value="P:sulfur compound metabolic process"/>
    <property type="evidence" value="ECO:0007669"/>
    <property type="project" value="TreeGrafter"/>
</dbReference>
<dbReference type="Proteomes" id="UP000183567">
    <property type="component" value="Unassembled WGS sequence"/>
</dbReference>
<dbReference type="PANTHER" id="PTHR19372:SF7">
    <property type="entry name" value="SULFITE OXIDASE, MITOCHONDRIAL"/>
    <property type="match status" value="1"/>
</dbReference>
<evidence type="ECO:0000259" key="2">
    <source>
        <dbReference type="Pfam" id="PF00174"/>
    </source>
</evidence>
<evidence type="ECO:0000259" key="3">
    <source>
        <dbReference type="Pfam" id="PF03404"/>
    </source>
</evidence>
<dbReference type="EMBL" id="LVVM01002163">
    <property type="protein sequence ID" value="OJA17117.1"/>
    <property type="molecule type" value="Genomic_DNA"/>
</dbReference>
<dbReference type="OrthoDB" id="10051395at2759"/>
<accession>A0A1J8Q7V9</accession>
<evidence type="ECO:0000313" key="4">
    <source>
        <dbReference type="EMBL" id="OJA17117.1"/>
    </source>
</evidence>
<feature type="domain" description="Oxidoreductase molybdopterin-binding" evidence="2">
    <location>
        <begin position="112"/>
        <end position="289"/>
    </location>
</feature>
<sequence length="455" mass="50441">MGKTDLRVLGDTPLNAEPPCLVELTRHTITPLHLVYARNHCMFLPNYATASPISHNAPPDSGSQSKYDDTPFSSEYANPSDFRSPMLGFSPDAVDEMAFVASVAEIKNLASEADTYTVKIDGEMEGMQEKTLSVKEMIVHFPRIEVVATLICAGNRRAKMQEKTGKAVRGILWSEGTIANARWAGVPLRDILITAGASEQEDAQRGFHVCFVSAVAPCQDDTDYGGSIPLEKAMAKDGDVMLAYEMNDELLTPDHGFPLRVVVPGYFGMRWVKWVDRITISRKESPNFYQQRDYRMLPECVSSAEMANKEDWWGRTPAMQELNCNSVVAHVQCLTDACPDQKTLKATGYAYSHSPISRVEISADGGETWHEARITYQEGRWSWSLWECELKVDIDVDALELASPGRKNGRSKTKITVISRAFDESGSAQDTNCRWNLRGVGFCGVGDASVEVFQG</sequence>
<gene>
    <name evidence="4" type="ORF">AZE42_02608</name>
</gene>
<dbReference type="STRING" id="180088.A0A1J8Q7V9"/>
<name>A0A1J8Q7V9_9AGAM</name>
<dbReference type="GO" id="GO:0008482">
    <property type="term" value="F:sulfite oxidase activity"/>
    <property type="evidence" value="ECO:0007669"/>
    <property type="project" value="TreeGrafter"/>
</dbReference>
<dbReference type="PANTHER" id="PTHR19372">
    <property type="entry name" value="SULFITE REDUCTASE"/>
    <property type="match status" value="1"/>
</dbReference>